<proteinExistence type="predicted"/>
<dbReference type="OrthoDB" id="213831at2"/>
<keyword evidence="1" id="KW-0732">Signal</keyword>
<reference evidence="2 3" key="1">
    <citation type="submission" date="2019-02" db="EMBL/GenBank/DDBJ databases">
        <title>Deep-cultivation of Planctomycetes and their phenomic and genomic characterization uncovers novel biology.</title>
        <authorList>
            <person name="Wiegand S."/>
            <person name="Jogler M."/>
            <person name="Boedeker C."/>
            <person name="Pinto D."/>
            <person name="Vollmers J."/>
            <person name="Rivas-Marin E."/>
            <person name="Kohn T."/>
            <person name="Peeters S.H."/>
            <person name="Heuer A."/>
            <person name="Rast P."/>
            <person name="Oberbeckmann S."/>
            <person name="Bunk B."/>
            <person name="Jeske O."/>
            <person name="Meyerdierks A."/>
            <person name="Storesund J.E."/>
            <person name="Kallscheuer N."/>
            <person name="Luecker S."/>
            <person name="Lage O.M."/>
            <person name="Pohl T."/>
            <person name="Merkel B.J."/>
            <person name="Hornburger P."/>
            <person name="Mueller R.-W."/>
            <person name="Bruemmer F."/>
            <person name="Labrenz M."/>
            <person name="Spormann A.M."/>
            <person name="Op den Camp H."/>
            <person name="Overmann J."/>
            <person name="Amann R."/>
            <person name="Jetten M.S.M."/>
            <person name="Mascher T."/>
            <person name="Medema M.H."/>
            <person name="Devos D.P."/>
            <person name="Kaster A.-K."/>
            <person name="Ovreas L."/>
            <person name="Rohde M."/>
            <person name="Galperin M.Y."/>
            <person name="Jogler C."/>
        </authorList>
    </citation>
    <scope>NUCLEOTIDE SEQUENCE [LARGE SCALE GENOMIC DNA]</scope>
    <source>
        <strain evidence="2 3">Spb1</strain>
    </source>
</reference>
<evidence type="ECO:0000256" key="1">
    <source>
        <dbReference type="SAM" id="SignalP"/>
    </source>
</evidence>
<evidence type="ECO:0008006" key="4">
    <source>
        <dbReference type="Google" id="ProtNLM"/>
    </source>
</evidence>
<organism evidence="2 3">
    <name type="scientific">Planctopirus ephydatiae</name>
    <dbReference type="NCBI Taxonomy" id="2528019"/>
    <lineage>
        <taxon>Bacteria</taxon>
        <taxon>Pseudomonadati</taxon>
        <taxon>Planctomycetota</taxon>
        <taxon>Planctomycetia</taxon>
        <taxon>Planctomycetales</taxon>
        <taxon>Planctomycetaceae</taxon>
        <taxon>Planctopirus</taxon>
    </lineage>
</organism>
<dbReference type="Proteomes" id="UP000315349">
    <property type="component" value="Chromosome"/>
</dbReference>
<sequence precursor="true">MKQFLWGALLTLVCVVSAGFAVEIAKADKPDDNLVNVVVLDGPQSLTVEKGSILRVTGSTPSGGVIQTSISGSGKLHRQTRLSTYRDGHPMIGALMMEFEIEATDPGELTILVSKQTFDRTLKPTVDKYVVTVK</sequence>
<protein>
    <recommendedName>
        <fullName evidence="4">Bacterial spore germination immunoglobulin-like domain-containing protein</fullName>
    </recommendedName>
</protein>
<feature type="chain" id="PRO_5021953135" description="Bacterial spore germination immunoglobulin-like domain-containing protein" evidence="1">
    <location>
        <begin position="22"/>
        <end position="134"/>
    </location>
</feature>
<gene>
    <name evidence="2" type="ORF">Spb1_03230</name>
</gene>
<name>A0A518GIT8_9PLAN</name>
<feature type="signal peptide" evidence="1">
    <location>
        <begin position="1"/>
        <end position="21"/>
    </location>
</feature>
<accession>A0A518GIT8</accession>
<dbReference type="RefSeq" id="WP_145294743.1">
    <property type="nucleotide sequence ID" value="NZ_CP036299.1"/>
</dbReference>
<dbReference type="EMBL" id="CP036299">
    <property type="protein sequence ID" value="QDV28460.1"/>
    <property type="molecule type" value="Genomic_DNA"/>
</dbReference>
<keyword evidence="3" id="KW-1185">Reference proteome</keyword>
<evidence type="ECO:0000313" key="3">
    <source>
        <dbReference type="Proteomes" id="UP000315349"/>
    </source>
</evidence>
<dbReference type="KEGG" id="peh:Spb1_03230"/>
<evidence type="ECO:0000313" key="2">
    <source>
        <dbReference type="EMBL" id="QDV28460.1"/>
    </source>
</evidence>
<dbReference type="AlphaFoldDB" id="A0A518GIT8"/>